<proteinExistence type="predicted"/>
<organism evidence="2 3">
    <name type="scientific">Penicillium chrysogenum</name>
    <name type="common">Penicillium notatum</name>
    <dbReference type="NCBI Taxonomy" id="5076"/>
    <lineage>
        <taxon>Eukaryota</taxon>
        <taxon>Fungi</taxon>
        <taxon>Dikarya</taxon>
        <taxon>Ascomycota</taxon>
        <taxon>Pezizomycotina</taxon>
        <taxon>Eurotiomycetes</taxon>
        <taxon>Eurotiomycetidae</taxon>
        <taxon>Eurotiales</taxon>
        <taxon>Aspergillaceae</taxon>
        <taxon>Penicillium</taxon>
        <taxon>Penicillium chrysogenum species complex</taxon>
    </lineage>
</organism>
<evidence type="ECO:0000256" key="1">
    <source>
        <dbReference type="SAM" id="MobiDB-lite"/>
    </source>
</evidence>
<dbReference type="Proteomes" id="UP001220256">
    <property type="component" value="Unassembled WGS sequence"/>
</dbReference>
<reference evidence="2 3" key="1">
    <citation type="journal article" date="2023" name="IMA Fungus">
        <title>Comparative genomic study of the Penicillium genus elucidates a diverse pangenome and 15 lateral gene transfer events.</title>
        <authorList>
            <person name="Petersen C."/>
            <person name="Sorensen T."/>
            <person name="Nielsen M.R."/>
            <person name="Sondergaard T.E."/>
            <person name="Sorensen J.L."/>
            <person name="Fitzpatrick D.A."/>
            <person name="Frisvad J.C."/>
            <person name="Nielsen K.L."/>
        </authorList>
    </citation>
    <scope>NUCLEOTIDE SEQUENCE [LARGE SCALE GENOMIC DNA]</scope>
    <source>
        <strain evidence="2 3">IBT 3361</strain>
    </source>
</reference>
<feature type="region of interest" description="Disordered" evidence="1">
    <location>
        <begin position="1"/>
        <end position="24"/>
    </location>
</feature>
<name>A0ABQ8WKU2_PENCH</name>
<protein>
    <submittedName>
        <fullName evidence="2">Uncharacterized protein</fullName>
    </submittedName>
</protein>
<keyword evidence="3" id="KW-1185">Reference proteome</keyword>
<evidence type="ECO:0000313" key="2">
    <source>
        <dbReference type="EMBL" id="KAJ5270595.1"/>
    </source>
</evidence>
<comment type="caution">
    <text evidence="2">The sequence shown here is derived from an EMBL/GenBank/DDBJ whole genome shotgun (WGS) entry which is preliminary data.</text>
</comment>
<sequence length="258" mass="29489">MVSVRPEPNPTFMDAANNGASDEKPLILPTRSKIQAAFLIARSPRKPTLYLTPKLLLQFQQLTSEGRLRSVINIRQPSIRKSKLTREFRQRPKLRSGDSFATYDEPYAIDPHNAYQQRGISGQLHEKHRTAHNEDAIAVMCHSTSDNAQTPMISFRNDQCTWRISTRLAGHTKREMRYRFTINYERSDEGLSQSMSMQWEKRLPDGGASASAEGECESGYFALCFIDHEARRKCRIATMTRSGLNIRVQVYEFGIITC</sequence>
<evidence type="ECO:0000313" key="3">
    <source>
        <dbReference type="Proteomes" id="UP001220256"/>
    </source>
</evidence>
<gene>
    <name evidence="2" type="ORF">N7505_006353</name>
</gene>
<accession>A0ABQ8WKU2</accession>
<dbReference type="EMBL" id="JAPVEB010000003">
    <property type="protein sequence ID" value="KAJ5270595.1"/>
    <property type="molecule type" value="Genomic_DNA"/>
</dbReference>